<dbReference type="RefSeq" id="WP_196192196.1">
    <property type="nucleotide sequence ID" value="NZ_JADPRT010000001.1"/>
</dbReference>
<proteinExistence type="predicted"/>
<keyword evidence="1" id="KW-0812">Transmembrane</keyword>
<dbReference type="AlphaFoldDB" id="A0A931AY85"/>
<keyword evidence="3" id="KW-1185">Reference proteome</keyword>
<reference evidence="2" key="1">
    <citation type="submission" date="2020-11" db="EMBL/GenBank/DDBJ databases">
        <title>Isolation and identification of active actinomycetes.</title>
        <authorList>
            <person name="Yu B."/>
        </authorList>
    </citation>
    <scope>NUCLEOTIDE SEQUENCE</scope>
    <source>
        <strain evidence="2">NEAU-YB345</strain>
    </source>
</reference>
<evidence type="ECO:0000313" key="2">
    <source>
        <dbReference type="EMBL" id="MBF9067044.1"/>
    </source>
</evidence>
<gene>
    <name evidence="2" type="ORF">I2501_03190</name>
</gene>
<protein>
    <submittedName>
        <fullName evidence="2">Uncharacterized protein</fullName>
    </submittedName>
</protein>
<keyword evidence="1" id="KW-0472">Membrane</keyword>
<feature type="transmembrane region" description="Helical" evidence="1">
    <location>
        <begin position="24"/>
        <end position="48"/>
    </location>
</feature>
<name>A0A931AY85_9ACTN</name>
<dbReference type="EMBL" id="JADPRT010000001">
    <property type="protein sequence ID" value="MBF9067044.1"/>
    <property type="molecule type" value="Genomic_DNA"/>
</dbReference>
<comment type="caution">
    <text evidence="2">The sequence shown here is derived from an EMBL/GenBank/DDBJ whole genome shotgun (WGS) entry which is preliminary data.</text>
</comment>
<evidence type="ECO:0000313" key="3">
    <source>
        <dbReference type="Proteomes" id="UP000657385"/>
    </source>
</evidence>
<accession>A0A931AY85</accession>
<evidence type="ECO:0000256" key="1">
    <source>
        <dbReference type="SAM" id="Phobius"/>
    </source>
</evidence>
<organism evidence="2 3">
    <name type="scientific">Streptacidiphilus fuscans</name>
    <dbReference type="NCBI Taxonomy" id="2789292"/>
    <lineage>
        <taxon>Bacteria</taxon>
        <taxon>Bacillati</taxon>
        <taxon>Actinomycetota</taxon>
        <taxon>Actinomycetes</taxon>
        <taxon>Kitasatosporales</taxon>
        <taxon>Streptomycetaceae</taxon>
        <taxon>Streptacidiphilus</taxon>
    </lineage>
</organism>
<sequence length="57" mass="6266">MTSHHHQALGILADSSSGVHYSPLFYGLLVVVAIAVLIVFFSAVRFVIKLIDRRSRG</sequence>
<dbReference type="Proteomes" id="UP000657385">
    <property type="component" value="Unassembled WGS sequence"/>
</dbReference>
<keyword evidence="1" id="KW-1133">Transmembrane helix</keyword>